<feature type="domain" description="KilA-N" evidence="1">
    <location>
        <begin position="3"/>
        <end position="112"/>
    </location>
</feature>
<dbReference type="STRING" id="478744.SAMN05444359_112151"/>
<keyword evidence="3" id="KW-1185">Reference proteome</keyword>
<name>A0A1H9HGB2_9BACT</name>
<dbReference type="GO" id="GO:0003677">
    <property type="term" value="F:DNA binding"/>
    <property type="evidence" value="ECO:0007669"/>
    <property type="project" value="InterPro"/>
</dbReference>
<dbReference type="PROSITE" id="PS51301">
    <property type="entry name" value="KILA_N"/>
    <property type="match status" value="1"/>
</dbReference>
<dbReference type="EMBL" id="FOFB01000012">
    <property type="protein sequence ID" value="SEQ61401.1"/>
    <property type="molecule type" value="Genomic_DNA"/>
</dbReference>
<dbReference type="RefSeq" id="WP_090168937.1">
    <property type="nucleotide sequence ID" value="NZ_FOFB01000012.1"/>
</dbReference>
<evidence type="ECO:0000313" key="2">
    <source>
        <dbReference type="EMBL" id="SEQ61401.1"/>
    </source>
</evidence>
<dbReference type="AlphaFoldDB" id="A0A1H9HGB2"/>
<dbReference type="OrthoDB" id="9810290at2"/>
<sequence length="229" mass="26228">MSDVRKFNYNNQVVTFEFVDGQSMVNATQMAKPFPKKAPADFLRLNSTKSFVLALEEDYKRGGSPKEVLRIVKGGNDVELQGTWMDEHLALKFAGWLAPEFEVWVYKKIRELLTSGKTEVRGKNENFGYVLREIAQRFDDQELVNQDFDSRITEVEAKILSKDEDYYSIAGFCSLYKIDCPLPRAKAWGKAAVAKSKEQGADTGKTHDERYGTVRTYRHDILKHVIIDN</sequence>
<dbReference type="InParanoid" id="A0A1H9HGB2"/>
<evidence type="ECO:0000259" key="1">
    <source>
        <dbReference type="PROSITE" id="PS51301"/>
    </source>
</evidence>
<gene>
    <name evidence="2" type="ORF">SAMN05444359_112151</name>
</gene>
<dbReference type="InterPro" id="IPR036887">
    <property type="entry name" value="HTH_APSES_sf"/>
</dbReference>
<dbReference type="Pfam" id="PF04383">
    <property type="entry name" value="KilA-N"/>
    <property type="match status" value="1"/>
</dbReference>
<dbReference type="SMART" id="SM01252">
    <property type="entry name" value="KilA-N"/>
    <property type="match status" value="1"/>
</dbReference>
<dbReference type="InterPro" id="IPR017880">
    <property type="entry name" value="KilA_N"/>
</dbReference>
<dbReference type="SUPFAM" id="SSF54616">
    <property type="entry name" value="DNA-binding domain of Mlu1-box binding protein MBP1"/>
    <property type="match status" value="1"/>
</dbReference>
<dbReference type="Proteomes" id="UP000199021">
    <property type="component" value="Unassembled WGS sequence"/>
</dbReference>
<protein>
    <submittedName>
        <fullName evidence="2">KilA-N domain-containing protein</fullName>
    </submittedName>
</protein>
<proteinExistence type="predicted"/>
<organism evidence="2 3">
    <name type="scientific">Neolewinella agarilytica</name>
    <dbReference type="NCBI Taxonomy" id="478744"/>
    <lineage>
        <taxon>Bacteria</taxon>
        <taxon>Pseudomonadati</taxon>
        <taxon>Bacteroidota</taxon>
        <taxon>Saprospiria</taxon>
        <taxon>Saprospirales</taxon>
        <taxon>Lewinellaceae</taxon>
        <taxon>Neolewinella</taxon>
    </lineage>
</organism>
<reference evidence="3" key="1">
    <citation type="submission" date="2016-10" db="EMBL/GenBank/DDBJ databases">
        <authorList>
            <person name="Varghese N."/>
            <person name="Submissions S."/>
        </authorList>
    </citation>
    <scope>NUCLEOTIDE SEQUENCE [LARGE SCALE GENOMIC DNA]</scope>
    <source>
        <strain evidence="3">DSM 24740</strain>
    </source>
</reference>
<evidence type="ECO:0000313" key="3">
    <source>
        <dbReference type="Proteomes" id="UP000199021"/>
    </source>
</evidence>
<accession>A0A1H9HGB2</accession>
<dbReference type="InterPro" id="IPR018004">
    <property type="entry name" value="KilA/APSES_HTH"/>
</dbReference>